<dbReference type="SUPFAM" id="SSF56801">
    <property type="entry name" value="Acetyl-CoA synthetase-like"/>
    <property type="match status" value="1"/>
</dbReference>
<dbReference type="PANTHER" id="PTHR43767:SF8">
    <property type="entry name" value="LONG-CHAIN-FATTY-ACID--COA LIGASE"/>
    <property type="match status" value="1"/>
</dbReference>
<reference evidence="3" key="1">
    <citation type="journal article" date="2015" name="Nature">
        <title>Complex archaea that bridge the gap between prokaryotes and eukaryotes.</title>
        <authorList>
            <person name="Spang A."/>
            <person name="Saw J.H."/>
            <person name="Jorgensen S.L."/>
            <person name="Zaremba-Niedzwiedzka K."/>
            <person name="Martijn J."/>
            <person name="Lind A.E."/>
            <person name="van Eijk R."/>
            <person name="Schleper C."/>
            <person name="Guy L."/>
            <person name="Ettema T.J."/>
        </authorList>
    </citation>
    <scope>NUCLEOTIDE SEQUENCE</scope>
</reference>
<dbReference type="InterPro" id="IPR042099">
    <property type="entry name" value="ANL_N_sf"/>
</dbReference>
<name>A0A0F9VI35_9ZZZZ</name>
<evidence type="ECO:0000259" key="2">
    <source>
        <dbReference type="Pfam" id="PF00501"/>
    </source>
</evidence>
<dbReference type="Gene3D" id="3.30.300.30">
    <property type="match status" value="1"/>
</dbReference>
<dbReference type="Pfam" id="PF00501">
    <property type="entry name" value="AMP-binding"/>
    <property type="match status" value="1"/>
</dbReference>
<organism evidence="3">
    <name type="scientific">marine sediment metagenome</name>
    <dbReference type="NCBI Taxonomy" id="412755"/>
    <lineage>
        <taxon>unclassified sequences</taxon>
        <taxon>metagenomes</taxon>
        <taxon>ecological metagenomes</taxon>
    </lineage>
</organism>
<evidence type="ECO:0000313" key="3">
    <source>
        <dbReference type="EMBL" id="KKO03725.1"/>
    </source>
</evidence>
<gene>
    <name evidence="3" type="ORF">LCGC14_0091520</name>
</gene>
<dbReference type="InterPro" id="IPR050237">
    <property type="entry name" value="ATP-dep_AMP-bd_enzyme"/>
</dbReference>
<evidence type="ECO:0000256" key="1">
    <source>
        <dbReference type="ARBA" id="ARBA00022598"/>
    </source>
</evidence>
<dbReference type="InterPro" id="IPR000873">
    <property type="entry name" value="AMP-dep_synth/lig_dom"/>
</dbReference>
<dbReference type="Gene3D" id="3.40.50.12780">
    <property type="entry name" value="N-terminal domain of ligase-like"/>
    <property type="match status" value="1"/>
</dbReference>
<feature type="domain" description="AMP-dependent synthetase/ligase" evidence="2">
    <location>
        <begin position="13"/>
        <end position="332"/>
    </location>
</feature>
<proteinExistence type="predicted"/>
<dbReference type="Pfam" id="PF23562">
    <property type="entry name" value="AMP-binding_C_3"/>
    <property type="match status" value="1"/>
</dbReference>
<protein>
    <recommendedName>
        <fullName evidence="2">AMP-dependent synthetase/ligase domain-containing protein</fullName>
    </recommendedName>
</protein>
<dbReference type="AlphaFoldDB" id="A0A0F9VI35"/>
<dbReference type="InterPro" id="IPR020845">
    <property type="entry name" value="AMP-binding_CS"/>
</dbReference>
<dbReference type="EMBL" id="LAZR01000025">
    <property type="protein sequence ID" value="KKO03725.1"/>
    <property type="molecule type" value="Genomic_DNA"/>
</dbReference>
<dbReference type="PROSITE" id="PS00455">
    <property type="entry name" value="AMP_BINDING"/>
    <property type="match status" value="1"/>
</dbReference>
<dbReference type="PANTHER" id="PTHR43767">
    <property type="entry name" value="LONG-CHAIN-FATTY-ACID--COA LIGASE"/>
    <property type="match status" value="1"/>
</dbReference>
<dbReference type="InterPro" id="IPR045851">
    <property type="entry name" value="AMP-bd_C_sf"/>
</dbReference>
<keyword evidence="1" id="KW-0436">Ligase</keyword>
<sequence length="486" mass="52181">MTALERFWQQLAQYAQQRPGKIALADEQGSIAYADLSTEVQQRADRLRALGCRCVALALDNGRDWLLWDLAILRAGLTCVPIAPFFTEAQRRHLLQTAGVDTLIGLPDDSALMREQGFASTSLGWQRTLFGVGMPSGTAKITFTSGTTGTPKGVCLSAEAMLQVADSLRDACSSLNPQQHLILLPLAVLLDNLGAYTALLNGASITVPADSGLHGSQLDMPRLLQVLNHYQPHSLILVPQLLQALLQAADAGAPLPRSLRFIAVGGGRVAPALLDRAEQLSLPVFEGYGLSECASVVCLNRPGQQRAGTVGRALPHVDIKLADDGEILVRGARALGYLGEPGSSDEYWPTGDLGRLEDGYLSILGRKKNQFITAYGRNVNPEWVEAELTSHPAIAQVLVYGEALPTNLALIVPRSTAFSVDDITQAVARANSQLPDYAQIGAWLTASEPFSAANGQLTSNGRLRRDSITEHYRPALLGLINEDIAL</sequence>
<dbReference type="GO" id="GO:0016874">
    <property type="term" value="F:ligase activity"/>
    <property type="evidence" value="ECO:0007669"/>
    <property type="project" value="UniProtKB-KW"/>
</dbReference>
<comment type="caution">
    <text evidence="3">The sequence shown here is derived from an EMBL/GenBank/DDBJ whole genome shotgun (WGS) entry which is preliminary data.</text>
</comment>
<accession>A0A0F9VI35</accession>